<gene>
    <name evidence="2" type="ORF">PENTCL1PPCAC_15618</name>
</gene>
<dbReference type="Proteomes" id="UP001432027">
    <property type="component" value="Unassembled WGS sequence"/>
</dbReference>
<keyword evidence="1" id="KW-0472">Membrane</keyword>
<feature type="transmembrane region" description="Helical" evidence="1">
    <location>
        <begin position="12"/>
        <end position="37"/>
    </location>
</feature>
<keyword evidence="3" id="KW-1185">Reference proteome</keyword>
<comment type="caution">
    <text evidence="2">The sequence shown here is derived from an EMBL/GenBank/DDBJ whole genome shotgun (WGS) entry which is preliminary data.</text>
</comment>
<reference evidence="2" key="1">
    <citation type="submission" date="2023-10" db="EMBL/GenBank/DDBJ databases">
        <title>Genome assembly of Pristionchus species.</title>
        <authorList>
            <person name="Yoshida K."/>
            <person name="Sommer R.J."/>
        </authorList>
    </citation>
    <scope>NUCLEOTIDE SEQUENCE</scope>
    <source>
        <strain evidence="2">RS0144</strain>
    </source>
</reference>
<sequence length="196" mass="21922">APLPPFRDFCKTVGALLVLSWMFFLPSTFVLTFYVILYEPSLYLTRIIITTKIHNMHLNMLCCIVNCYSALVFTNVLKFPAILFVKLKIRYMTMAVDSSTQAIISMLLYSMIFMSRDCGRNADEGPNSAANSTCLIRSSRDVNGFFASIAEVRLALNWYLGLSITSLIVSASFSSSCNSCLSKTRPRPFNCIISAL</sequence>
<evidence type="ECO:0000313" key="2">
    <source>
        <dbReference type="EMBL" id="GMS93443.1"/>
    </source>
</evidence>
<evidence type="ECO:0000313" key="3">
    <source>
        <dbReference type="Proteomes" id="UP001432027"/>
    </source>
</evidence>
<feature type="transmembrane region" description="Helical" evidence="1">
    <location>
        <begin position="89"/>
        <end position="112"/>
    </location>
</feature>
<evidence type="ECO:0000256" key="1">
    <source>
        <dbReference type="SAM" id="Phobius"/>
    </source>
</evidence>
<evidence type="ECO:0008006" key="4">
    <source>
        <dbReference type="Google" id="ProtNLM"/>
    </source>
</evidence>
<keyword evidence="1" id="KW-0812">Transmembrane</keyword>
<dbReference type="EMBL" id="BTSX01000004">
    <property type="protein sequence ID" value="GMS93443.1"/>
    <property type="molecule type" value="Genomic_DNA"/>
</dbReference>
<feature type="transmembrane region" description="Helical" evidence="1">
    <location>
        <begin position="58"/>
        <end position="77"/>
    </location>
</feature>
<dbReference type="AlphaFoldDB" id="A0AAV5TFK5"/>
<keyword evidence="1" id="KW-1133">Transmembrane helix</keyword>
<feature type="non-terminal residue" evidence="2">
    <location>
        <position position="1"/>
    </location>
</feature>
<accession>A0AAV5TFK5</accession>
<proteinExistence type="predicted"/>
<name>A0AAV5TFK5_9BILA</name>
<organism evidence="2 3">
    <name type="scientific">Pristionchus entomophagus</name>
    <dbReference type="NCBI Taxonomy" id="358040"/>
    <lineage>
        <taxon>Eukaryota</taxon>
        <taxon>Metazoa</taxon>
        <taxon>Ecdysozoa</taxon>
        <taxon>Nematoda</taxon>
        <taxon>Chromadorea</taxon>
        <taxon>Rhabditida</taxon>
        <taxon>Rhabditina</taxon>
        <taxon>Diplogasteromorpha</taxon>
        <taxon>Diplogasteroidea</taxon>
        <taxon>Neodiplogasteridae</taxon>
        <taxon>Pristionchus</taxon>
    </lineage>
</organism>
<protein>
    <recommendedName>
        <fullName evidence="4">G protein-coupled receptor</fullName>
    </recommendedName>
</protein>